<name>A0AAD5L7N5_PYTIN</name>
<protein>
    <recommendedName>
        <fullName evidence="1">Macro domain-containing protein</fullName>
    </recommendedName>
</protein>
<dbReference type="InterPro" id="IPR043472">
    <property type="entry name" value="Macro_dom-like"/>
</dbReference>
<dbReference type="EMBL" id="JAKCXM010002924">
    <property type="protein sequence ID" value="KAJ0389894.1"/>
    <property type="molecule type" value="Genomic_DNA"/>
</dbReference>
<dbReference type="Gene3D" id="3.40.220.10">
    <property type="entry name" value="Leucine Aminopeptidase, subunit E, domain 1"/>
    <property type="match status" value="1"/>
</dbReference>
<dbReference type="SMART" id="SM00506">
    <property type="entry name" value="A1pp"/>
    <property type="match status" value="1"/>
</dbReference>
<accession>A0AAD5L7N5</accession>
<dbReference type="AlphaFoldDB" id="A0AAD5L7N5"/>
<dbReference type="InterPro" id="IPR002589">
    <property type="entry name" value="Macro_dom"/>
</dbReference>
<evidence type="ECO:0000313" key="2">
    <source>
        <dbReference type="EMBL" id="KAJ0389894.1"/>
    </source>
</evidence>
<evidence type="ECO:0000259" key="1">
    <source>
        <dbReference type="PROSITE" id="PS51154"/>
    </source>
</evidence>
<dbReference type="PANTHER" id="PTHR11106:SF111">
    <property type="entry name" value="MACRO DOMAIN-CONTAINING PROTEIN"/>
    <property type="match status" value="1"/>
</dbReference>
<proteinExistence type="predicted"/>
<gene>
    <name evidence="2" type="ORF">P43SY_010725</name>
</gene>
<organism evidence="2 3">
    <name type="scientific">Pythium insidiosum</name>
    <name type="common">Pythiosis disease agent</name>
    <dbReference type="NCBI Taxonomy" id="114742"/>
    <lineage>
        <taxon>Eukaryota</taxon>
        <taxon>Sar</taxon>
        <taxon>Stramenopiles</taxon>
        <taxon>Oomycota</taxon>
        <taxon>Peronosporomycetes</taxon>
        <taxon>Pythiales</taxon>
        <taxon>Pythiaceae</taxon>
        <taxon>Pythium</taxon>
    </lineage>
</organism>
<comment type="caution">
    <text evidence="2">The sequence shown here is derived from an EMBL/GenBank/DDBJ whole genome shotgun (WGS) entry which is preliminary data.</text>
</comment>
<dbReference type="Proteomes" id="UP001209570">
    <property type="component" value="Unassembled WGS sequence"/>
</dbReference>
<dbReference type="CDD" id="cd02907">
    <property type="entry name" value="Macro_Af1521_BAL-like"/>
    <property type="match status" value="1"/>
</dbReference>
<evidence type="ECO:0000313" key="3">
    <source>
        <dbReference type="Proteomes" id="UP001209570"/>
    </source>
</evidence>
<reference evidence="2" key="1">
    <citation type="submission" date="2021-12" db="EMBL/GenBank/DDBJ databases">
        <title>Prjna785345.</title>
        <authorList>
            <person name="Rujirawat T."/>
            <person name="Krajaejun T."/>
        </authorList>
    </citation>
    <scope>NUCLEOTIDE SEQUENCE</scope>
    <source>
        <strain evidence="2">Pi057C3</strain>
    </source>
</reference>
<keyword evidence="3" id="KW-1185">Reference proteome</keyword>
<sequence length="195" mass="20807">MHGDLTTATTGAIVNPANEELSHGGGLALEIVRRAGDIVRSQSQKYIEKHGKLPLGHAMSTKAGKLPCRAVIHTVGPRIPRRGLPTAEHACALRSAVSNVLLECERLGLESIAIPGISTGSFRYPPDLGAREIVAACELFCGERAEHPGPIKRIELMNNDTPTVLCFVTALREAAAQRDQTVTTRDDAETGTKPS</sequence>
<feature type="domain" description="Macro" evidence="1">
    <location>
        <begin position="1"/>
        <end position="175"/>
    </location>
</feature>
<dbReference type="PROSITE" id="PS51154">
    <property type="entry name" value="MACRO"/>
    <property type="match status" value="1"/>
</dbReference>
<dbReference type="SUPFAM" id="SSF52949">
    <property type="entry name" value="Macro domain-like"/>
    <property type="match status" value="1"/>
</dbReference>
<dbReference type="PANTHER" id="PTHR11106">
    <property type="entry name" value="GANGLIOSIDE INDUCED DIFFERENTIATION ASSOCIATED PROTEIN 2-RELATED"/>
    <property type="match status" value="1"/>
</dbReference>
<dbReference type="Pfam" id="PF01661">
    <property type="entry name" value="Macro"/>
    <property type="match status" value="1"/>
</dbReference>